<evidence type="ECO:0000256" key="1">
    <source>
        <dbReference type="SAM" id="SignalP"/>
    </source>
</evidence>
<sequence length="324" mass="33889">MSRARAKHFLTITTAAICALAVPAIAEDGRSTTASSGSMFDGMDAPNFSQEAIGGSSAGDNLGDHTATLNLDMKGFGIYNLKDMDTSTPRPDQAANKKYVDDAVTGARDNLGNHIATQTLDMNGFQVRITQDPSGSNDATRKAYVDAQVAAAKDNLGNHTATADLDMNGNNIVIVAPPSDPNHAANKAYVDTEVSSAAGDDLGNHIATRNLNLSGFAITNLSDPTGGQQAANKRYVDNAVQGAADAITDLEAVSINSGTGLDGGGDLSQSRTLRARIRACNSRDHVRLEEALSRAYGALATASAATDEARRLEKKIRAARRQQA</sequence>
<feature type="signal peptide" evidence="1">
    <location>
        <begin position="1"/>
        <end position="26"/>
    </location>
</feature>
<dbReference type="EMBL" id="WIND01000034">
    <property type="protein sequence ID" value="MSU92026.1"/>
    <property type="molecule type" value="Genomic_DNA"/>
</dbReference>
<protein>
    <submittedName>
        <fullName evidence="2">Uncharacterized protein</fullName>
    </submittedName>
</protein>
<proteinExistence type="predicted"/>
<reference evidence="2 3" key="1">
    <citation type="submission" date="2019-10" db="EMBL/GenBank/DDBJ databases">
        <title>Cognatihalovulum marinum gen. nov. sp. nov., a new member of the family Rhodobacteraceae isolated from deep seawater of the Northwest Indian Ocean.</title>
        <authorList>
            <person name="Ruan C."/>
            <person name="Wang J."/>
            <person name="Zheng X."/>
            <person name="Song L."/>
            <person name="Zhu Y."/>
            <person name="Huang Y."/>
            <person name="Lu Z."/>
            <person name="Du W."/>
            <person name="Huang L."/>
            <person name="Dai X."/>
        </authorList>
    </citation>
    <scope>NUCLEOTIDE SEQUENCE [LARGE SCALE GENOMIC DNA]</scope>
    <source>
        <strain evidence="2 3">2CG4</strain>
    </source>
</reference>
<evidence type="ECO:0000313" key="2">
    <source>
        <dbReference type="EMBL" id="MSU92026.1"/>
    </source>
</evidence>
<dbReference type="Proteomes" id="UP000474957">
    <property type="component" value="Unassembled WGS sequence"/>
</dbReference>
<dbReference type="RefSeq" id="WP_154449481.1">
    <property type="nucleotide sequence ID" value="NZ_WIND01000034.1"/>
</dbReference>
<gene>
    <name evidence="2" type="ORF">GE300_20950</name>
</gene>
<organism evidence="2 3">
    <name type="scientific">Halovulum marinum</name>
    <dbReference type="NCBI Taxonomy" id="2662447"/>
    <lineage>
        <taxon>Bacteria</taxon>
        <taxon>Pseudomonadati</taxon>
        <taxon>Pseudomonadota</taxon>
        <taxon>Alphaproteobacteria</taxon>
        <taxon>Rhodobacterales</taxon>
        <taxon>Paracoccaceae</taxon>
        <taxon>Halovulum</taxon>
    </lineage>
</organism>
<keyword evidence="3" id="KW-1185">Reference proteome</keyword>
<evidence type="ECO:0000313" key="3">
    <source>
        <dbReference type="Proteomes" id="UP000474957"/>
    </source>
</evidence>
<keyword evidence="1" id="KW-0732">Signal</keyword>
<name>A0A6L5Z614_9RHOB</name>
<comment type="caution">
    <text evidence="2">The sequence shown here is derived from an EMBL/GenBank/DDBJ whole genome shotgun (WGS) entry which is preliminary data.</text>
</comment>
<feature type="chain" id="PRO_5026733829" evidence="1">
    <location>
        <begin position="27"/>
        <end position="324"/>
    </location>
</feature>
<dbReference type="AlphaFoldDB" id="A0A6L5Z614"/>
<accession>A0A6L5Z614</accession>